<organism evidence="1 2">
    <name type="scientific">Pistacia integerrima</name>
    <dbReference type="NCBI Taxonomy" id="434235"/>
    <lineage>
        <taxon>Eukaryota</taxon>
        <taxon>Viridiplantae</taxon>
        <taxon>Streptophyta</taxon>
        <taxon>Embryophyta</taxon>
        <taxon>Tracheophyta</taxon>
        <taxon>Spermatophyta</taxon>
        <taxon>Magnoliopsida</taxon>
        <taxon>eudicotyledons</taxon>
        <taxon>Gunneridae</taxon>
        <taxon>Pentapetalae</taxon>
        <taxon>rosids</taxon>
        <taxon>malvids</taxon>
        <taxon>Sapindales</taxon>
        <taxon>Anacardiaceae</taxon>
        <taxon>Pistacia</taxon>
    </lineage>
</organism>
<dbReference type="Proteomes" id="UP001163603">
    <property type="component" value="Chromosome 14"/>
</dbReference>
<accession>A0ACC0X6R2</accession>
<reference evidence="2" key="1">
    <citation type="journal article" date="2023" name="G3 (Bethesda)">
        <title>Genome assembly and association tests identify interacting loci associated with vigor, precocity, and sex in interspecific pistachio rootstocks.</title>
        <authorList>
            <person name="Palmer W."/>
            <person name="Jacygrad E."/>
            <person name="Sagayaradj S."/>
            <person name="Cavanaugh K."/>
            <person name="Han R."/>
            <person name="Bertier L."/>
            <person name="Beede B."/>
            <person name="Kafkas S."/>
            <person name="Golino D."/>
            <person name="Preece J."/>
            <person name="Michelmore R."/>
        </authorList>
    </citation>
    <scope>NUCLEOTIDE SEQUENCE [LARGE SCALE GENOMIC DNA]</scope>
</reference>
<name>A0ACC0X6R2_9ROSI</name>
<sequence>MTLWACHPGMRRTPCSLKIAYYWPPGCRISLRGAVRRALFASQDKDNSQQQPNLQRGPEHHRHWRDLASMPPFVFADPPTCIA</sequence>
<keyword evidence="2" id="KW-1185">Reference proteome</keyword>
<evidence type="ECO:0000313" key="2">
    <source>
        <dbReference type="Proteomes" id="UP001163603"/>
    </source>
</evidence>
<protein>
    <submittedName>
        <fullName evidence="1">Uncharacterized protein</fullName>
    </submittedName>
</protein>
<dbReference type="EMBL" id="CM047749">
    <property type="protein sequence ID" value="KAJ0011357.1"/>
    <property type="molecule type" value="Genomic_DNA"/>
</dbReference>
<evidence type="ECO:0000313" key="1">
    <source>
        <dbReference type="EMBL" id="KAJ0011357.1"/>
    </source>
</evidence>
<comment type="caution">
    <text evidence="1">The sequence shown here is derived from an EMBL/GenBank/DDBJ whole genome shotgun (WGS) entry which is preliminary data.</text>
</comment>
<gene>
    <name evidence="1" type="ORF">Pint_32907</name>
</gene>
<proteinExistence type="predicted"/>